<feature type="compositionally biased region" description="Polar residues" evidence="1">
    <location>
        <begin position="313"/>
        <end position="328"/>
    </location>
</feature>
<feature type="region of interest" description="Disordered" evidence="1">
    <location>
        <begin position="100"/>
        <end position="480"/>
    </location>
</feature>
<protein>
    <submittedName>
        <fullName evidence="2">Uncharacterized protein</fullName>
    </submittedName>
</protein>
<dbReference type="EMBL" id="JAPFFF010000001">
    <property type="protein sequence ID" value="KAK8898874.1"/>
    <property type="molecule type" value="Genomic_DNA"/>
</dbReference>
<feature type="compositionally biased region" description="Basic and acidic residues" evidence="1">
    <location>
        <begin position="198"/>
        <end position="209"/>
    </location>
</feature>
<feature type="compositionally biased region" description="Acidic residues" evidence="1">
    <location>
        <begin position="675"/>
        <end position="684"/>
    </location>
</feature>
<feature type="compositionally biased region" description="Basic and acidic residues" evidence="1">
    <location>
        <begin position="265"/>
        <end position="277"/>
    </location>
</feature>
<feature type="region of interest" description="Disordered" evidence="1">
    <location>
        <begin position="500"/>
        <end position="736"/>
    </location>
</feature>
<dbReference type="Proteomes" id="UP001470230">
    <property type="component" value="Unassembled WGS sequence"/>
</dbReference>
<feature type="compositionally biased region" description="Basic and acidic residues" evidence="1">
    <location>
        <begin position="513"/>
        <end position="539"/>
    </location>
</feature>
<feature type="compositionally biased region" description="Basic and acidic residues" evidence="1">
    <location>
        <begin position="690"/>
        <end position="702"/>
    </location>
</feature>
<feature type="compositionally biased region" description="Basic and acidic residues" evidence="1">
    <location>
        <begin position="373"/>
        <end position="416"/>
    </location>
</feature>
<sequence length="736" mass="84481">MKQRSNITDPQVQETDKRRFQRMRARNRFGKEYLSEIKQCVQKTDYLVNRPTPAKTQRKTVGSPIKKRTKKIEKKVDEDDLYPHVKFVIHPRIQQHKIPKFLNNQNLQQHSKTKAPPNEEQDYNKRSLSSSDQPKDRYNLSTLSSTNVSDSNSSNAEIHDEVPHNSNVQNNSPINGQNDINSSDSFDDSAHLASLNNEKPKKEVKKQPDYSDYSDSETTIPKKPGWKFSDSERRGKSSAISSNDFRWNKNSSINQISSSSDSDVDIEKIKEEMKKDIEQEESENPKSLNPIFFGSESLELPKEDRYSLKNKKGNNTESDLSASIENHNSSSKIDKITIDSKNASNEVKSSDNDHNDNYQNSSNEDNRNEEEETKFRNDIKIPNKREIFDKNKSENEEMHNSIKEPEIDSDFEDFRISNKKISNQNKHIENNSDYEEDDMQIPNVKSQSDEQYSSDYLRSREKNKLNSYSKAHQYSSDFNSNDNVLNLNFNSQNAGKNARFASQYSTSGSSRGIPEEKKIRSEEHYKSNEFSSDEYRFNGDKNSINQNVSFDEEESDNEKIEQNSYVDSISSSKLEKDRISPELEKSLLNSNNNNSHKHFVETLSDGYDEDDENNHVLQNKVSKPQKINDSSSSSAAAKEVDIPVSAEGEVDNPFNFASSTSESAPMKKKQIEIDNNIDDDDDNSDIGFGNEKDVFCDGKDTSSSEDYNVEATTDTRENEIRENRKLDRRIYSGDQK</sequence>
<feature type="compositionally biased region" description="Polar residues" evidence="1">
    <location>
        <begin position="562"/>
        <end position="572"/>
    </location>
</feature>
<feature type="compositionally biased region" description="Polar residues" evidence="1">
    <location>
        <begin position="540"/>
        <end position="549"/>
    </location>
</feature>
<feature type="compositionally biased region" description="Low complexity" evidence="1">
    <location>
        <begin position="248"/>
        <end position="261"/>
    </location>
</feature>
<feature type="compositionally biased region" description="Polar residues" evidence="1">
    <location>
        <begin position="164"/>
        <end position="177"/>
    </location>
</feature>
<proteinExistence type="predicted"/>
<reference evidence="2 3" key="1">
    <citation type="submission" date="2024-04" db="EMBL/GenBank/DDBJ databases">
        <title>Tritrichomonas musculus Genome.</title>
        <authorList>
            <person name="Alves-Ferreira E."/>
            <person name="Grigg M."/>
            <person name="Lorenzi H."/>
            <person name="Galac M."/>
        </authorList>
    </citation>
    <scope>NUCLEOTIDE SEQUENCE [LARGE SCALE GENOMIC DNA]</scope>
    <source>
        <strain evidence="2 3">EAF2021</strain>
    </source>
</reference>
<feature type="compositionally biased region" description="Polar residues" evidence="1">
    <location>
        <begin position="615"/>
        <end position="635"/>
    </location>
</feature>
<feature type="compositionally biased region" description="Low complexity" evidence="1">
    <location>
        <begin position="139"/>
        <end position="155"/>
    </location>
</feature>
<feature type="compositionally biased region" description="Polar residues" evidence="1">
    <location>
        <begin position="443"/>
        <end position="456"/>
    </location>
</feature>
<gene>
    <name evidence="2" type="ORF">M9Y10_001166</name>
</gene>
<feature type="compositionally biased region" description="Basic and acidic residues" evidence="1">
    <location>
        <begin position="713"/>
        <end position="736"/>
    </location>
</feature>
<feature type="compositionally biased region" description="Polar residues" evidence="1">
    <location>
        <begin position="465"/>
        <end position="474"/>
    </location>
</feature>
<feature type="region of interest" description="Disordered" evidence="1">
    <location>
        <begin position="49"/>
        <end position="68"/>
    </location>
</feature>
<evidence type="ECO:0000313" key="2">
    <source>
        <dbReference type="EMBL" id="KAK8898874.1"/>
    </source>
</evidence>
<comment type="caution">
    <text evidence="2">The sequence shown here is derived from an EMBL/GenBank/DDBJ whole genome shotgun (WGS) entry which is preliminary data.</text>
</comment>
<name>A0ABR2L698_9EUKA</name>
<evidence type="ECO:0000256" key="1">
    <source>
        <dbReference type="SAM" id="MobiDB-lite"/>
    </source>
</evidence>
<accession>A0ABR2L698</accession>
<keyword evidence="3" id="KW-1185">Reference proteome</keyword>
<feature type="compositionally biased region" description="Polar residues" evidence="1">
    <location>
        <begin position="500"/>
        <end position="510"/>
    </location>
</feature>
<organism evidence="2 3">
    <name type="scientific">Tritrichomonas musculus</name>
    <dbReference type="NCBI Taxonomy" id="1915356"/>
    <lineage>
        <taxon>Eukaryota</taxon>
        <taxon>Metamonada</taxon>
        <taxon>Parabasalia</taxon>
        <taxon>Tritrichomonadida</taxon>
        <taxon>Tritrichomonadidae</taxon>
        <taxon>Tritrichomonas</taxon>
    </lineage>
</organism>
<feature type="compositionally biased region" description="Basic and acidic residues" evidence="1">
    <location>
        <begin position="573"/>
        <end position="585"/>
    </location>
</feature>
<evidence type="ECO:0000313" key="3">
    <source>
        <dbReference type="Proteomes" id="UP001470230"/>
    </source>
</evidence>